<evidence type="ECO:0000313" key="11">
    <source>
        <dbReference type="Proteomes" id="UP000515158"/>
    </source>
</evidence>
<evidence type="ECO:0000256" key="1">
    <source>
        <dbReference type="ARBA" id="ARBA00022723"/>
    </source>
</evidence>
<dbReference type="PANTHER" id="PTHR24379">
    <property type="entry name" value="KRAB AND ZINC FINGER DOMAIN-CONTAINING"/>
    <property type="match status" value="1"/>
</dbReference>
<dbReference type="PROSITE" id="PS50157">
    <property type="entry name" value="ZINC_FINGER_C2H2_2"/>
    <property type="match status" value="4"/>
</dbReference>
<name>A0A6P8YEW5_THRPL</name>
<dbReference type="InterPro" id="IPR006612">
    <property type="entry name" value="THAP_Znf"/>
</dbReference>
<feature type="domain" description="C2H2-type" evidence="9">
    <location>
        <begin position="539"/>
        <end position="566"/>
    </location>
</feature>
<evidence type="ECO:0000256" key="5">
    <source>
        <dbReference type="ARBA" id="ARBA00023125"/>
    </source>
</evidence>
<evidence type="ECO:0000256" key="2">
    <source>
        <dbReference type="ARBA" id="ARBA00022737"/>
    </source>
</evidence>
<dbReference type="SMART" id="SM00980">
    <property type="entry name" value="THAP"/>
    <property type="match status" value="1"/>
</dbReference>
<feature type="region of interest" description="Disordered" evidence="8">
    <location>
        <begin position="139"/>
        <end position="160"/>
    </location>
</feature>
<protein>
    <submittedName>
        <fullName evidence="12">Zinc finger protein 345-like</fullName>
    </submittedName>
</protein>
<feature type="domain" description="THAP-type" evidence="10">
    <location>
        <begin position="1"/>
        <end position="81"/>
    </location>
</feature>
<dbReference type="InterPro" id="IPR036236">
    <property type="entry name" value="Znf_C2H2_sf"/>
</dbReference>
<feature type="domain" description="C2H2-type" evidence="9">
    <location>
        <begin position="267"/>
        <end position="291"/>
    </location>
</feature>
<dbReference type="InterPro" id="IPR038441">
    <property type="entry name" value="THAP_Znf_sf"/>
</dbReference>
<feature type="domain" description="C2H2-type" evidence="9">
    <location>
        <begin position="196"/>
        <end position="224"/>
    </location>
</feature>
<keyword evidence="3 6" id="KW-0863">Zinc-finger</keyword>
<evidence type="ECO:0000259" key="9">
    <source>
        <dbReference type="PROSITE" id="PS50157"/>
    </source>
</evidence>
<feature type="domain" description="C2H2-type" evidence="9">
    <location>
        <begin position="294"/>
        <end position="322"/>
    </location>
</feature>
<dbReference type="Proteomes" id="UP000515158">
    <property type="component" value="Unplaced"/>
</dbReference>
<dbReference type="InterPro" id="IPR013087">
    <property type="entry name" value="Znf_C2H2_type"/>
</dbReference>
<sequence length="576" mass="65226">MAQSCSVLGCPTKTKGVDPGHLKFYRYPRDASLLEKWKMALKNNGAKARDRICNLHFTDSDFKLTNLGWKVLIPSAVPTLNLPAEGVNQEPHEALIPIKMEAEECSSTCADQQEADECSGDIPSTVEATKESCKYELYSSTDEESNSSHDSESPERSDIANLKYSDRPSIGKAQNIRRSNIVNTGYRKLSRSKTKFLCCQSCNKQFDTRLLLLLHMSVHYEQPSFPCLQCKEKFVSQSKLKKHVCKWTPRQKHREGNLGETVEELPFYCDQCGLTFNCRSYLDHHIEAAKHLDSHCGSCAAVFSCKASLRRHVKSHHLGDYFVCSDCDRVFGTIEKWVSHIGLHGRLYECPECCKQHKGFLGLVAHLKCHNELIFYACNFCALLFSSIKAAEAHNQMKKHRGALADCYFCKRGFPPGCTHQYYHDHQLFTGESTPCGQEETKNMCIERNSQHWSEPKIKIREAEDCNMEKSALIQSQSDNQMNCVYSSVAIKEEIPEDDIKNNVILENVAIKCEDCNEVLASDSEMKLHQDQHKSRGDFSCIECGKQCHSNAALTEHYRDHVKNEADDISSSGESE</sequence>
<gene>
    <name evidence="12" type="primary">LOC117640194</name>
</gene>
<keyword evidence="1" id="KW-0479">Metal-binding</keyword>
<dbReference type="Gene3D" id="3.30.160.60">
    <property type="entry name" value="Classic Zinc Finger"/>
    <property type="match status" value="3"/>
</dbReference>
<accession>A0A6P8YEW5</accession>
<evidence type="ECO:0000256" key="4">
    <source>
        <dbReference type="ARBA" id="ARBA00022833"/>
    </source>
</evidence>
<evidence type="ECO:0000256" key="6">
    <source>
        <dbReference type="PROSITE-ProRule" id="PRU00042"/>
    </source>
</evidence>
<dbReference type="OrthoDB" id="7312725at2759"/>
<dbReference type="PROSITE" id="PS50950">
    <property type="entry name" value="ZF_THAP"/>
    <property type="match status" value="1"/>
</dbReference>
<dbReference type="InParanoid" id="A0A6P8YEW5"/>
<dbReference type="PROSITE" id="PS00028">
    <property type="entry name" value="ZINC_FINGER_C2H2_1"/>
    <property type="match status" value="7"/>
</dbReference>
<dbReference type="RefSeq" id="XP_034232397.1">
    <property type="nucleotide sequence ID" value="XM_034376506.1"/>
</dbReference>
<proteinExistence type="predicted"/>
<keyword evidence="2" id="KW-0677">Repeat</keyword>
<dbReference type="Gene3D" id="6.20.210.20">
    <property type="entry name" value="THAP domain"/>
    <property type="match status" value="1"/>
</dbReference>
<dbReference type="PANTHER" id="PTHR24379:SF127">
    <property type="entry name" value="BLOODY FINGERS-RELATED"/>
    <property type="match status" value="1"/>
</dbReference>
<organism evidence="12">
    <name type="scientific">Thrips palmi</name>
    <name type="common">Melon thrips</name>
    <dbReference type="NCBI Taxonomy" id="161013"/>
    <lineage>
        <taxon>Eukaryota</taxon>
        <taxon>Metazoa</taxon>
        <taxon>Ecdysozoa</taxon>
        <taxon>Arthropoda</taxon>
        <taxon>Hexapoda</taxon>
        <taxon>Insecta</taxon>
        <taxon>Pterygota</taxon>
        <taxon>Neoptera</taxon>
        <taxon>Paraneoptera</taxon>
        <taxon>Thysanoptera</taxon>
        <taxon>Terebrantia</taxon>
        <taxon>Thripoidea</taxon>
        <taxon>Thripidae</taxon>
        <taxon>Thrips</taxon>
    </lineage>
</organism>
<dbReference type="AlphaFoldDB" id="A0A6P8YEW5"/>
<dbReference type="SMART" id="SM00692">
    <property type="entry name" value="DM3"/>
    <property type="match status" value="1"/>
</dbReference>
<dbReference type="SMART" id="SM00355">
    <property type="entry name" value="ZnF_C2H2"/>
    <property type="match status" value="9"/>
</dbReference>
<dbReference type="GO" id="GO:0008270">
    <property type="term" value="F:zinc ion binding"/>
    <property type="evidence" value="ECO:0007669"/>
    <property type="project" value="UniProtKB-KW"/>
</dbReference>
<evidence type="ECO:0000259" key="10">
    <source>
        <dbReference type="PROSITE" id="PS50950"/>
    </source>
</evidence>
<feature type="compositionally biased region" description="Basic and acidic residues" evidence="8">
    <location>
        <begin position="146"/>
        <end position="158"/>
    </location>
</feature>
<dbReference type="GO" id="GO:0000977">
    <property type="term" value="F:RNA polymerase II transcription regulatory region sequence-specific DNA binding"/>
    <property type="evidence" value="ECO:0007669"/>
    <property type="project" value="TreeGrafter"/>
</dbReference>
<evidence type="ECO:0000313" key="12">
    <source>
        <dbReference type="RefSeq" id="XP_034232397.1"/>
    </source>
</evidence>
<dbReference type="KEGG" id="tpal:117640194"/>
<keyword evidence="5 7" id="KW-0238">DNA-binding</keyword>
<dbReference type="SUPFAM" id="SSF57716">
    <property type="entry name" value="Glucocorticoid receptor-like (DNA-binding domain)"/>
    <property type="match status" value="1"/>
</dbReference>
<keyword evidence="4" id="KW-0862">Zinc</keyword>
<keyword evidence="11" id="KW-1185">Reference proteome</keyword>
<dbReference type="Pfam" id="PF05485">
    <property type="entry name" value="THAP"/>
    <property type="match status" value="1"/>
</dbReference>
<evidence type="ECO:0000256" key="8">
    <source>
        <dbReference type="SAM" id="MobiDB-lite"/>
    </source>
</evidence>
<dbReference type="GeneID" id="117640194"/>
<dbReference type="SUPFAM" id="SSF57667">
    <property type="entry name" value="beta-beta-alpha zinc fingers"/>
    <property type="match status" value="4"/>
</dbReference>
<dbReference type="GO" id="GO:0000981">
    <property type="term" value="F:DNA-binding transcription factor activity, RNA polymerase II-specific"/>
    <property type="evidence" value="ECO:0007669"/>
    <property type="project" value="TreeGrafter"/>
</dbReference>
<evidence type="ECO:0000256" key="7">
    <source>
        <dbReference type="PROSITE-ProRule" id="PRU00309"/>
    </source>
</evidence>
<evidence type="ECO:0000256" key="3">
    <source>
        <dbReference type="ARBA" id="ARBA00022771"/>
    </source>
</evidence>
<dbReference type="GO" id="GO:0005634">
    <property type="term" value="C:nucleus"/>
    <property type="evidence" value="ECO:0007669"/>
    <property type="project" value="TreeGrafter"/>
</dbReference>
<reference evidence="12" key="1">
    <citation type="submission" date="2025-08" db="UniProtKB">
        <authorList>
            <consortium name="RefSeq"/>
        </authorList>
    </citation>
    <scope>IDENTIFICATION</scope>
    <source>
        <tissue evidence="12">Total insect</tissue>
    </source>
</reference>